<evidence type="ECO:0000313" key="2">
    <source>
        <dbReference type="Ensembl" id="ENSELUP00000042002.2"/>
    </source>
</evidence>
<dbReference type="InParanoid" id="A0A3P9AML0"/>
<evidence type="ECO:0000256" key="1">
    <source>
        <dbReference type="ARBA" id="ARBA00009024"/>
    </source>
</evidence>
<evidence type="ECO:0000313" key="3">
    <source>
        <dbReference type="Proteomes" id="UP000265140"/>
    </source>
</evidence>
<name>A0A3P9AML0_ESOLU</name>
<dbReference type="NCBIfam" id="TIGR01571">
    <property type="entry name" value="A_thal_Cys_rich"/>
    <property type="match status" value="1"/>
</dbReference>
<accession>A0A3P9AML0</accession>
<dbReference type="PANTHER" id="PTHR15907">
    <property type="entry name" value="DUF614 FAMILY PROTEIN-RELATED"/>
    <property type="match status" value="1"/>
</dbReference>
<dbReference type="OMA" id="CTTTSEF"/>
<reference evidence="2" key="4">
    <citation type="submission" date="2025-09" db="UniProtKB">
        <authorList>
            <consortium name="Ensembl"/>
        </authorList>
    </citation>
    <scope>IDENTIFICATION</scope>
</reference>
<dbReference type="GeneTree" id="ENSGT00940000163701"/>
<dbReference type="GeneID" id="105020586"/>
<reference evidence="2" key="2">
    <citation type="submission" date="2020-02" db="EMBL/GenBank/DDBJ databases">
        <title>Esox lucius (northern pike) genome, fEsoLuc1, primary haplotype.</title>
        <authorList>
            <person name="Myers G."/>
            <person name="Karagic N."/>
            <person name="Meyer A."/>
            <person name="Pippel M."/>
            <person name="Reichard M."/>
            <person name="Winkler S."/>
            <person name="Tracey A."/>
            <person name="Sims Y."/>
            <person name="Howe K."/>
            <person name="Rhie A."/>
            <person name="Formenti G."/>
            <person name="Durbin R."/>
            <person name="Fedrigo O."/>
            <person name="Jarvis E.D."/>
        </authorList>
    </citation>
    <scope>NUCLEOTIDE SEQUENCE [LARGE SCALE GENOMIC DNA]</scope>
</reference>
<proteinExistence type="inferred from homology"/>
<dbReference type="RefSeq" id="XP_010886038.2">
    <property type="nucleotide sequence ID" value="XM_010887736.2"/>
</dbReference>
<dbReference type="Pfam" id="PF04749">
    <property type="entry name" value="PLAC8"/>
    <property type="match status" value="1"/>
</dbReference>
<dbReference type="InterPro" id="IPR006461">
    <property type="entry name" value="PLAC_motif_containing"/>
</dbReference>
<organism evidence="2 3">
    <name type="scientific">Esox lucius</name>
    <name type="common">Northern pike</name>
    <dbReference type="NCBI Taxonomy" id="8010"/>
    <lineage>
        <taxon>Eukaryota</taxon>
        <taxon>Metazoa</taxon>
        <taxon>Chordata</taxon>
        <taxon>Craniata</taxon>
        <taxon>Vertebrata</taxon>
        <taxon>Euteleostomi</taxon>
        <taxon>Actinopterygii</taxon>
        <taxon>Neopterygii</taxon>
        <taxon>Teleostei</taxon>
        <taxon>Protacanthopterygii</taxon>
        <taxon>Esociformes</taxon>
        <taxon>Esocidae</taxon>
        <taxon>Esox</taxon>
    </lineage>
</organism>
<reference evidence="3" key="1">
    <citation type="journal article" date="2014" name="PLoS ONE">
        <title>The genome and linkage map of the northern pike (Esox lucius): conserved synteny revealed between the salmonid sister group and the Neoteleostei.</title>
        <authorList>
            <person name="Rondeau E.B."/>
            <person name="Minkley D.R."/>
            <person name="Leong J.S."/>
            <person name="Messmer A.M."/>
            <person name="Jantzen J.R."/>
            <person name="von Schalburg K.R."/>
            <person name="Lemon C."/>
            <person name="Bird N.H."/>
            <person name="Koop B.F."/>
        </authorList>
    </citation>
    <scope>NUCLEOTIDE SEQUENCE</scope>
</reference>
<dbReference type="AlphaFoldDB" id="A0A3P9AML0"/>
<keyword evidence="3" id="KW-1185">Reference proteome</keyword>
<dbReference type="KEGG" id="els:105020586"/>
<sequence length="169" mass="18887">MATIINNNFSQPAQPPLQQTSALIAVHNDQWSTDICGCFDDLHICCFGFWCFPCFTCTVTSDFGECFCLPLLDMWSFSGPAVSMSMRVAVRSRYGIQGDMMADWMYSTLCNICSWCQIAREMKRRSQNFTVVNSQPILLPGQNIMMASQPGGLIAQPVVISSQAMIRQN</sequence>
<dbReference type="OrthoDB" id="1045822at2759"/>
<protein>
    <submittedName>
        <fullName evidence="2">Uncharacterized protein</fullName>
    </submittedName>
</protein>
<dbReference type="Ensembl" id="ENSELUT00000035674.3">
    <property type="protein sequence ID" value="ENSELUP00000042002.2"/>
    <property type="gene ID" value="ENSELUG00000023059.3"/>
</dbReference>
<dbReference type="Bgee" id="ENSELUG00000023059">
    <property type="expression patterns" value="Expressed in pharyngeal gill and 2 other cell types or tissues"/>
</dbReference>
<dbReference type="Proteomes" id="UP000265140">
    <property type="component" value="Chromosome 24"/>
</dbReference>
<comment type="similarity">
    <text evidence="1">Belongs to the cornifelin family.</text>
</comment>
<reference evidence="2" key="3">
    <citation type="submission" date="2025-08" db="UniProtKB">
        <authorList>
            <consortium name="Ensembl"/>
        </authorList>
    </citation>
    <scope>IDENTIFICATION</scope>
</reference>